<dbReference type="EMBL" id="JAUZQC010000006">
    <property type="protein sequence ID" value="KAK5870317.1"/>
    <property type="molecule type" value="Genomic_DNA"/>
</dbReference>
<comment type="caution">
    <text evidence="2">The sequence shown here is derived from an EMBL/GenBank/DDBJ whole genome shotgun (WGS) entry which is preliminary data.</text>
</comment>
<organism evidence="2 3">
    <name type="scientific">Eleginops maclovinus</name>
    <name type="common">Patagonian blennie</name>
    <name type="synonym">Eleginus maclovinus</name>
    <dbReference type="NCBI Taxonomy" id="56733"/>
    <lineage>
        <taxon>Eukaryota</taxon>
        <taxon>Metazoa</taxon>
        <taxon>Chordata</taxon>
        <taxon>Craniata</taxon>
        <taxon>Vertebrata</taxon>
        <taxon>Euteleostomi</taxon>
        <taxon>Actinopterygii</taxon>
        <taxon>Neopterygii</taxon>
        <taxon>Teleostei</taxon>
        <taxon>Neoteleostei</taxon>
        <taxon>Acanthomorphata</taxon>
        <taxon>Eupercaria</taxon>
        <taxon>Perciformes</taxon>
        <taxon>Notothenioidei</taxon>
        <taxon>Eleginopidae</taxon>
        <taxon>Eleginops</taxon>
    </lineage>
</organism>
<evidence type="ECO:0000313" key="2">
    <source>
        <dbReference type="EMBL" id="KAK5870317.1"/>
    </source>
</evidence>
<proteinExistence type="predicted"/>
<accession>A0AAN7Y2K3</accession>
<dbReference type="AlphaFoldDB" id="A0AAN7Y2K3"/>
<sequence>MVFCFVSLQDSFVSISIQTPDFDQSPDGERDHRKLSSLILIGLFSASPSHFLPAEESLRRSYSPTVYQQENREEAQDESRSRAIKVESQGAFIVPGYGGLTHNKWFLPRVLLDSLQPQTTKRCSHTLTAGRTL</sequence>
<evidence type="ECO:0000313" key="3">
    <source>
        <dbReference type="Proteomes" id="UP001346869"/>
    </source>
</evidence>
<name>A0AAN7Y2K3_ELEMC</name>
<keyword evidence="3" id="KW-1185">Reference proteome</keyword>
<reference evidence="2 3" key="1">
    <citation type="journal article" date="2023" name="Genes (Basel)">
        <title>Chromosome-Level Genome Assembly and Circadian Gene Repertoire of the Patagonia Blennie Eleginops maclovinus-The Closest Ancestral Proxy of Antarctic Cryonotothenioids.</title>
        <authorList>
            <person name="Cheng C.C."/>
            <person name="Rivera-Colon A.G."/>
            <person name="Minhas B.F."/>
            <person name="Wilson L."/>
            <person name="Rayamajhi N."/>
            <person name="Vargas-Chacoff L."/>
            <person name="Catchen J.M."/>
        </authorList>
    </citation>
    <scope>NUCLEOTIDE SEQUENCE [LARGE SCALE GENOMIC DNA]</scope>
    <source>
        <strain evidence="2">JMC-PN-2008</strain>
    </source>
</reference>
<gene>
    <name evidence="2" type="ORF">PBY51_024966</name>
</gene>
<evidence type="ECO:0000256" key="1">
    <source>
        <dbReference type="SAM" id="MobiDB-lite"/>
    </source>
</evidence>
<dbReference type="Proteomes" id="UP001346869">
    <property type="component" value="Unassembled WGS sequence"/>
</dbReference>
<feature type="compositionally biased region" description="Basic and acidic residues" evidence="1">
    <location>
        <begin position="70"/>
        <end position="82"/>
    </location>
</feature>
<feature type="region of interest" description="Disordered" evidence="1">
    <location>
        <begin position="62"/>
        <end position="82"/>
    </location>
</feature>
<reference evidence="2 3" key="2">
    <citation type="journal article" date="2023" name="Mol. Biol. Evol.">
        <title>Genomics of Secondarily Temperate Adaptation in the Only Non-Antarctic Icefish.</title>
        <authorList>
            <person name="Rivera-Colon A.G."/>
            <person name="Rayamajhi N."/>
            <person name="Minhas B.F."/>
            <person name="Madrigal G."/>
            <person name="Bilyk K.T."/>
            <person name="Yoon V."/>
            <person name="Hune M."/>
            <person name="Gregory S."/>
            <person name="Cheng C.H.C."/>
            <person name="Catchen J.M."/>
        </authorList>
    </citation>
    <scope>NUCLEOTIDE SEQUENCE [LARGE SCALE GENOMIC DNA]</scope>
    <source>
        <strain evidence="2">JMC-PN-2008</strain>
    </source>
</reference>
<protein>
    <submittedName>
        <fullName evidence="2">Uncharacterized protein</fullName>
    </submittedName>
</protein>